<gene>
    <name evidence="2" type="ORF">POF43_025090</name>
</gene>
<dbReference type="EMBL" id="JAAGKO020000043">
    <property type="protein sequence ID" value="MDI5965963.1"/>
    <property type="molecule type" value="Genomic_DNA"/>
</dbReference>
<accession>A0ABT6W5E0</accession>
<feature type="region of interest" description="Disordered" evidence="1">
    <location>
        <begin position="1"/>
        <end position="51"/>
    </location>
</feature>
<name>A0ABT6W5E0_9ACTN</name>
<evidence type="ECO:0000256" key="1">
    <source>
        <dbReference type="SAM" id="MobiDB-lite"/>
    </source>
</evidence>
<dbReference type="Proteomes" id="UP001156398">
    <property type="component" value="Unassembled WGS sequence"/>
</dbReference>
<feature type="compositionally biased region" description="Polar residues" evidence="1">
    <location>
        <begin position="1"/>
        <end position="10"/>
    </location>
</feature>
<evidence type="ECO:0000313" key="3">
    <source>
        <dbReference type="Proteomes" id="UP001156398"/>
    </source>
</evidence>
<comment type="caution">
    <text evidence="2">The sequence shown here is derived from an EMBL/GenBank/DDBJ whole genome shotgun (WGS) entry which is preliminary data.</text>
</comment>
<protein>
    <submittedName>
        <fullName evidence="2">Rv3235 family protein</fullName>
    </submittedName>
</protein>
<dbReference type="Pfam" id="PF20060">
    <property type="entry name" value="DUF6459"/>
    <property type="match status" value="1"/>
</dbReference>
<organism evidence="2 3">
    <name type="scientific">Streptantibioticus silvisoli</name>
    <dbReference type="NCBI Taxonomy" id="2705255"/>
    <lineage>
        <taxon>Bacteria</taxon>
        <taxon>Bacillati</taxon>
        <taxon>Actinomycetota</taxon>
        <taxon>Actinomycetes</taxon>
        <taxon>Kitasatosporales</taxon>
        <taxon>Streptomycetaceae</taxon>
        <taxon>Streptantibioticus</taxon>
    </lineage>
</organism>
<proteinExistence type="predicted"/>
<dbReference type="InterPro" id="IPR045596">
    <property type="entry name" value="DUF6459"/>
</dbReference>
<dbReference type="RefSeq" id="WP_271324054.1">
    <property type="nucleotide sequence ID" value="NZ_JAAGKO020000043.1"/>
</dbReference>
<reference evidence="2 3" key="1">
    <citation type="submission" date="2023-05" db="EMBL/GenBank/DDBJ databases">
        <title>Streptantibioticus silvisoli sp. nov., acidotolerant actinomycetes 1 from pine litter.</title>
        <authorList>
            <person name="Swiecimska M."/>
            <person name="Golinska P."/>
            <person name="Sangal V."/>
            <person name="Wachnowicz B."/>
            <person name="Goodfellow M."/>
        </authorList>
    </citation>
    <scope>NUCLEOTIDE SEQUENCE [LARGE SCALE GENOMIC DNA]</scope>
    <source>
        <strain evidence="2 3">SL54</strain>
    </source>
</reference>
<evidence type="ECO:0000313" key="2">
    <source>
        <dbReference type="EMBL" id="MDI5965963.1"/>
    </source>
</evidence>
<keyword evidence="3" id="KW-1185">Reference proteome</keyword>
<sequence length="160" mass="17526">MSGTVSSTLTAPGRRPRPAHRGPGVTAPPGRRDTRRPSTGPRVPAMPDAAERRPHRWFADRLLDVLTGRHPVSRMLGHTAGPAAYDRLWELSVSGLLRPPAGRPTPRVSRCGFRTPAPGVRESWALLACGDTCRALAFRLEHGLDRRWRCAALDFTGPGW</sequence>